<evidence type="ECO:0000256" key="2">
    <source>
        <dbReference type="ARBA" id="ARBA00022540"/>
    </source>
</evidence>
<feature type="domain" description="MPN" evidence="5">
    <location>
        <begin position="21"/>
        <end position="151"/>
    </location>
</feature>
<dbReference type="GO" id="GO:0033290">
    <property type="term" value="C:eukaryotic 48S preinitiation complex"/>
    <property type="evidence" value="ECO:0007669"/>
    <property type="project" value="UniProtKB-UniRule"/>
</dbReference>
<dbReference type="EMBL" id="LGRX02004197">
    <property type="protein sequence ID" value="KAK3280920.1"/>
    <property type="molecule type" value="Genomic_DNA"/>
</dbReference>
<evidence type="ECO:0000259" key="5">
    <source>
        <dbReference type="PROSITE" id="PS50249"/>
    </source>
</evidence>
<reference evidence="6 7" key="1">
    <citation type="journal article" date="2015" name="Genome Biol. Evol.">
        <title>Comparative Genomics of a Bacterivorous Green Alga Reveals Evolutionary Causalities and Consequences of Phago-Mixotrophic Mode of Nutrition.</title>
        <authorList>
            <person name="Burns J.A."/>
            <person name="Paasch A."/>
            <person name="Narechania A."/>
            <person name="Kim E."/>
        </authorList>
    </citation>
    <scope>NUCLEOTIDE SEQUENCE [LARGE SCALE GENOMIC DNA]</scope>
    <source>
        <strain evidence="6 7">PLY_AMNH</strain>
    </source>
</reference>
<evidence type="ECO:0000256" key="4">
    <source>
        <dbReference type="HAMAP-Rule" id="MF_03005"/>
    </source>
</evidence>
<dbReference type="PANTHER" id="PTHR10540:SF6">
    <property type="entry name" value="EUKARYOTIC TRANSLATION INITIATION FACTOR 3 SUBUNIT F"/>
    <property type="match status" value="1"/>
</dbReference>
<dbReference type="Gene3D" id="3.40.140.10">
    <property type="entry name" value="Cytidine Deaminase, domain 2"/>
    <property type="match status" value="1"/>
</dbReference>
<dbReference type="Pfam" id="PF01398">
    <property type="entry name" value="JAB"/>
    <property type="match status" value="1"/>
</dbReference>
<dbReference type="Proteomes" id="UP001190700">
    <property type="component" value="Unassembled WGS sequence"/>
</dbReference>
<protein>
    <recommendedName>
        <fullName evidence="4">Eukaryotic translation initiation factor 3 subunit F</fullName>
        <shortName evidence="4">eIF3f</shortName>
    </recommendedName>
    <alternativeName>
        <fullName evidence="4">eIF-3-epsilon</fullName>
    </alternativeName>
</protein>
<accession>A0AAE0GMX2</accession>
<evidence type="ECO:0000313" key="7">
    <source>
        <dbReference type="Proteomes" id="UP001190700"/>
    </source>
</evidence>
<dbReference type="InterPro" id="IPR037518">
    <property type="entry name" value="MPN"/>
</dbReference>
<keyword evidence="7" id="KW-1185">Reference proteome</keyword>
<dbReference type="HAMAP" id="MF_03005">
    <property type="entry name" value="eIF3f"/>
    <property type="match status" value="1"/>
</dbReference>
<comment type="similarity">
    <text evidence="4">Belongs to the eIF-3 subunit F family.</text>
</comment>
<dbReference type="GO" id="GO:0071541">
    <property type="term" value="C:eukaryotic translation initiation factor 3 complex, eIF3m"/>
    <property type="evidence" value="ECO:0007669"/>
    <property type="project" value="TreeGrafter"/>
</dbReference>
<gene>
    <name evidence="6" type="ORF">CYMTET_11261</name>
</gene>
<keyword evidence="1 4" id="KW-0963">Cytoplasm</keyword>
<comment type="function">
    <text evidence="4">Component of the eukaryotic translation initiation factor 3 (eIF-3) complex, which is involved in protein synthesis of a specialized repertoire of mRNAs and, together with other initiation factors, stimulates binding of mRNA and methionyl-tRNAi to the 40S ribosome. The eIF-3 complex specifically targets and initiates translation of a subset of mRNAs involved in cell proliferation.</text>
</comment>
<dbReference type="InterPro" id="IPR024969">
    <property type="entry name" value="EIF3F/CSN6-like_C"/>
</dbReference>
<organism evidence="6 7">
    <name type="scientific">Cymbomonas tetramitiformis</name>
    <dbReference type="NCBI Taxonomy" id="36881"/>
    <lineage>
        <taxon>Eukaryota</taxon>
        <taxon>Viridiplantae</taxon>
        <taxon>Chlorophyta</taxon>
        <taxon>Pyramimonadophyceae</taxon>
        <taxon>Pyramimonadales</taxon>
        <taxon>Pyramimonadaceae</taxon>
        <taxon>Cymbomonas</taxon>
    </lineage>
</organism>
<dbReference type="PROSITE" id="PS50249">
    <property type="entry name" value="MPN"/>
    <property type="match status" value="1"/>
</dbReference>
<dbReference type="GO" id="GO:0031369">
    <property type="term" value="F:translation initiation factor binding"/>
    <property type="evidence" value="ECO:0007669"/>
    <property type="project" value="InterPro"/>
</dbReference>
<dbReference type="GO" id="GO:0001732">
    <property type="term" value="P:formation of cytoplasmic translation initiation complex"/>
    <property type="evidence" value="ECO:0007669"/>
    <property type="project" value="UniProtKB-UniRule"/>
</dbReference>
<keyword evidence="3 4" id="KW-0648">Protein biosynthesis</keyword>
<dbReference type="SMART" id="SM00232">
    <property type="entry name" value="JAB_MPN"/>
    <property type="match status" value="1"/>
</dbReference>
<proteinExistence type="inferred from homology"/>
<comment type="caution">
    <text evidence="6">The sequence shown here is derived from an EMBL/GenBank/DDBJ whole genome shotgun (WGS) entry which is preliminary data.</text>
</comment>
<dbReference type="CDD" id="cd08064">
    <property type="entry name" value="MPN_eIF3f"/>
    <property type="match status" value="1"/>
</dbReference>
<evidence type="ECO:0000313" key="6">
    <source>
        <dbReference type="EMBL" id="KAK3280920.1"/>
    </source>
</evidence>
<dbReference type="InterPro" id="IPR027531">
    <property type="entry name" value="eIF3f"/>
</dbReference>
<name>A0AAE0GMX2_9CHLO</name>
<keyword evidence="2 4" id="KW-0396">Initiation factor</keyword>
<dbReference type="GO" id="GO:0008237">
    <property type="term" value="F:metallopeptidase activity"/>
    <property type="evidence" value="ECO:0007669"/>
    <property type="project" value="InterPro"/>
</dbReference>
<dbReference type="AlphaFoldDB" id="A0AAE0GMX2"/>
<dbReference type="GO" id="GO:0003743">
    <property type="term" value="F:translation initiation factor activity"/>
    <property type="evidence" value="ECO:0007669"/>
    <property type="project" value="UniProtKB-UniRule"/>
</dbReference>
<dbReference type="PANTHER" id="PTHR10540">
    <property type="entry name" value="EUKARYOTIC TRANSLATION INITIATION FACTOR 3 SUBUNIT F-RELATED"/>
    <property type="match status" value="1"/>
</dbReference>
<dbReference type="InterPro" id="IPR000555">
    <property type="entry name" value="JAMM/MPN+_dom"/>
</dbReference>
<evidence type="ECO:0000256" key="3">
    <source>
        <dbReference type="ARBA" id="ARBA00022917"/>
    </source>
</evidence>
<sequence>MPGSSNFTVLHMPGALNATVAKVHPVVLFNICDSFIRRSEGQERVIGTLLGSFGDNGVEIKNTYAVPHNESQGQVAVDIDFHKTMYELHHRVNPKEVIVGWYSTGDGVGPSDALIQDFYGRDVPNPVHLTVDTNMTDGHMAIKAYVSTPLMLGDKPLATQFHQVAVDLRMAEADRVGVDLLKTQQSESLPADVEGLEQSVTRLQSMLDEVLYYVNEVIEGRVEVNNSLGRYLMDTIAAVPRLTPEAFTTLFNESVQDVLLVMYLANMAKTQLLLADKLNANVVNAMGTSTIQ</sequence>
<dbReference type="Pfam" id="PF13012">
    <property type="entry name" value="MitMem_reg"/>
    <property type="match status" value="1"/>
</dbReference>
<evidence type="ECO:0000256" key="1">
    <source>
        <dbReference type="ARBA" id="ARBA00022490"/>
    </source>
</evidence>
<dbReference type="GO" id="GO:0016282">
    <property type="term" value="C:eukaryotic 43S preinitiation complex"/>
    <property type="evidence" value="ECO:0007669"/>
    <property type="project" value="UniProtKB-UniRule"/>
</dbReference>
<comment type="subcellular location">
    <subcellularLocation>
        <location evidence="4">Cytoplasm</location>
    </subcellularLocation>
</comment>
<comment type="subunit">
    <text evidence="4">Component of the eukaryotic translation initiation factor 3 (eIF-3) complex.</text>
</comment>